<dbReference type="EMBL" id="QZWG01000005">
    <property type="protein sequence ID" value="RZC11762.1"/>
    <property type="molecule type" value="Genomic_DNA"/>
</dbReference>
<proteinExistence type="predicted"/>
<dbReference type="SUPFAM" id="SSF56672">
    <property type="entry name" value="DNA/RNA polymerases"/>
    <property type="match status" value="1"/>
</dbReference>
<name>A0A445KLJ9_GLYSO</name>
<dbReference type="AlphaFoldDB" id="A0A445KLJ9"/>
<dbReference type="InterPro" id="IPR044730">
    <property type="entry name" value="RNase_H-like_dom_plant"/>
</dbReference>
<dbReference type="InterPro" id="IPR002156">
    <property type="entry name" value="RNaseH_domain"/>
</dbReference>
<dbReference type="Gene3D" id="3.30.420.10">
    <property type="entry name" value="Ribonuclease H-like superfamily/Ribonuclease H"/>
    <property type="match status" value="1"/>
</dbReference>
<dbReference type="GO" id="GO:0003676">
    <property type="term" value="F:nucleic acid binding"/>
    <property type="evidence" value="ECO:0007669"/>
    <property type="project" value="InterPro"/>
</dbReference>
<comment type="caution">
    <text evidence="3">The sequence shown here is derived from an EMBL/GenBank/DDBJ whole genome shotgun (WGS) entry which is preliminary data.</text>
</comment>
<dbReference type="GO" id="GO:0004523">
    <property type="term" value="F:RNA-DNA hybrid ribonuclease activity"/>
    <property type="evidence" value="ECO:0007669"/>
    <property type="project" value="InterPro"/>
</dbReference>
<protein>
    <submittedName>
        <fullName evidence="3">Putative ribonuclease H protein</fullName>
    </submittedName>
</protein>
<evidence type="ECO:0000259" key="1">
    <source>
        <dbReference type="Pfam" id="PF00078"/>
    </source>
</evidence>
<dbReference type="CDD" id="cd06222">
    <property type="entry name" value="RNase_H_like"/>
    <property type="match status" value="1"/>
</dbReference>
<dbReference type="InterPro" id="IPR012337">
    <property type="entry name" value="RNaseH-like_sf"/>
</dbReference>
<dbReference type="PANTHER" id="PTHR33116:SF70">
    <property type="entry name" value="NON-LTR RETROELEMENT REVERSE TRANSCRIPTASE-LIKE PROTEIN"/>
    <property type="match status" value="1"/>
</dbReference>
<feature type="domain" description="Reverse transcriptase" evidence="1">
    <location>
        <begin position="181"/>
        <end position="302"/>
    </location>
</feature>
<keyword evidence="4" id="KW-1185">Reference proteome</keyword>
<evidence type="ECO:0000259" key="2">
    <source>
        <dbReference type="Pfam" id="PF13456"/>
    </source>
</evidence>
<dbReference type="InterPro" id="IPR036397">
    <property type="entry name" value="RNaseH_sf"/>
</dbReference>
<dbReference type="PANTHER" id="PTHR33116">
    <property type="entry name" value="REVERSE TRANSCRIPTASE ZINC-BINDING DOMAIN-CONTAINING PROTEIN-RELATED-RELATED"/>
    <property type="match status" value="1"/>
</dbReference>
<dbReference type="Proteomes" id="UP000289340">
    <property type="component" value="Chromosome 5"/>
</dbReference>
<dbReference type="Pfam" id="PF13456">
    <property type="entry name" value="RVT_3"/>
    <property type="match status" value="1"/>
</dbReference>
<dbReference type="Pfam" id="PF00078">
    <property type="entry name" value="RVT_1"/>
    <property type="match status" value="1"/>
</dbReference>
<reference evidence="3 4" key="1">
    <citation type="submission" date="2018-09" db="EMBL/GenBank/DDBJ databases">
        <title>A high-quality reference genome of wild soybean provides a powerful tool to mine soybean genomes.</title>
        <authorList>
            <person name="Xie M."/>
            <person name="Chung C.Y.L."/>
            <person name="Li M.-W."/>
            <person name="Wong F.-L."/>
            <person name="Chan T.-F."/>
            <person name="Lam H.-M."/>
        </authorList>
    </citation>
    <scope>NUCLEOTIDE SEQUENCE [LARGE SCALE GENOMIC DNA]</scope>
    <source>
        <strain evidence="4">cv. W05</strain>
        <tissue evidence="3">Hypocotyl of etiolated seedlings</tissue>
    </source>
</reference>
<feature type="domain" description="RNase H type-1" evidence="2">
    <location>
        <begin position="489"/>
        <end position="609"/>
    </location>
</feature>
<gene>
    <name evidence="3" type="ORF">D0Y65_011811</name>
</gene>
<dbReference type="InterPro" id="IPR000477">
    <property type="entry name" value="RT_dom"/>
</dbReference>
<evidence type="ECO:0000313" key="4">
    <source>
        <dbReference type="Proteomes" id="UP000289340"/>
    </source>
</evidence>
<accession>A0A445KLJ9</accession>
<sequence length="644" mass="73263">MLDKKTCMLHMFWCGKFGHKKENCVEFLGENKGEHLVTQLPPKPTEVVGGEGAMRVIDISLMVPNQGVIICNNVVTAQNQQKINCTQVNNEEGGDYGPWLTVKRNSRKKRVNGGTGKELGNGGKDKEVHDKEAEVVVVGSTKHAEKEHMNKPLVVKLITDLYRLIQDIFVDPRRIEEINDTFLMLIHKKDKVLWNGEKLEEFKPGRGICQGDPLSPYLFTLWLERLLQMISVVVGQGVWKPVWLNRGGPTMSHLAFADELILFVEASMDQVRIIQTILNLFCKSSGQKVNLDKSGIFFSKNVEWQLKQQLTNELGIVAMNDLGKHLRILIFHKRTSRSTYQFILDKVNQRLSAWKARNLSFADIDRACRKFVWGDNDFGRKLHVISWNAICSPRRNGGLGLRGTREVNLAFMMRANWRLRTNRSSAWPRIIRKVELERSVAEYSSISGGWAWDRLDNLLAQDTKENIVASPCPKSNAGRDLVAWSLTNDGEFSMSQLGALETCGGVIKGDYGEFLWAFAKKLGSCSILFAELWEIYHGLKKAWERGFRRIRIYTDSMNVVSLLMKGCYMIHPCYQLVRSIHDIHHHGGFIYWMHVLRGANQVADSLAKHEASLPTSFHIFEFAPSFIANALRVDSACIAFPRNF</sequence>
<organism evidence="3 4">
    <name type="scientific">Glycine soja</name>
    <name type="common">Wild soybean</name>
    <dbReference type="NCBI Taxonomy" id="3848"/>
    <lineage>
        <taxon>Eukaryota</taxon>
        <taxon>Viridiplantae</taxon>
        <taxon>Streptophyta</taxon>
        <taxon>Embryophyta</taxon>
        <taxon>Tracheophyta</taxon>
        <taxon>Spermatophyta</taxon>
        <taxon>Magnoliopsida</taxon>
        <taxon>eudicotyledons</taxon>
        <taxon>Gunneridae</taxon>
        <taxon>Pentapetalae</taxon>
        <taxon>rosids</taxon>
        <taxon>fabids</taxon>
        <taxon>Fabales</taxon>
        <taxon>Fabaceae</taxon>
        <taxon>Papilionoideae</taxon>
        <taxon>50 kb inversion clade</taxon>
        <taxon>NPAAA clade</taxon>
        <taxon>indigoferoid/millettioid clade</taxon>
        <taxon>Phaseoleae</taxon>
        <taxon>Glycine</taxon>
        <taxon>Glycine subgen. Soja</taxon>
    </lineage>
</organism>
<dbReference type="SUPFAM" id="SSF53098">
    <property type="entry name" value="Ribonuclease H-like"/>
    <property type="match status" value="1"/>
</dbReference>
<evidence type="ECO:0000313" key="3">
    <source>
        <dbReference type="EMBL" id="RZC11762.1"/>
    </source>
</evidence>
<dbReference type="InterPro" id="IPR043502">
    <property type="entry name" value="DNA/RNA_pol_sf"/>
</dbReference>